<evidence type="ECO:0008006" key="10">
    <source>
        <dbReference type="Google" id="ProtNLM"/>
    </source>
</evidence>
<comment type="caution">
    <text evidence="8">The sequence shown here is derived from an EMBL/GenBank/DDBJ whole genome shotgun (WGS) entry which is preliminary data.</text>
</comment>
<keyword evidence="3" id="KW-1003">Cell membrane</keyword>
<comment type="subcellular location">
    <subcellularLocation>
        <location evidence="1">Cell membrane</location>
        <topology evidence="1">Multi-pass membrane protein</topology>
    </subcellularLocation>
</comment>
<dbReference type="PANTHER" id="PTHR33452:SF1">
    <property type="entry name" value="INNER MEMBRANE PROTEIN YPHA-RELATED"/>
    <property type="match status" value="1"/>
</dbReference>
<keyword evidence="6 7" id="KW-0472">Membrane</keyword>
<name>I0WE24_9FLAO</name>
<dbReference type="GO" id="GO:0005886">
    <property type="term" value="C:plasma membrane"/>
    <property type="evidence" value="ECO:0007669"/>
    <property type="project" value="UniProtKB-SubCell"/>
</dbReference>
<evidence type="ECO:0000256" key="5">
    <source>
        <dbReference type="ARBA" id="ARBA00022989"/>
    </source>
</evidence>
<feature type="transmembrane region" description="Helical" evidence="7">
    <location>
        <begin position="106"/>
        <end position="125"/>
    </location>
</feature>
<evidence type="ECO:0000256" key="7">
    <source>
        <dbReference type="SAM" id="Phobius"/>
    </source>
</evidence>
<accession>I0WE24</accession>
<organism evidence="8 9">
    <name type="scientific">Imtechella halotolerans K1</name>
    <dbReference type="NCBI Taxonomy" id="946077"/>
    <lineage>
        <taxon>Bacteria</taxon>
        <taxon>Pseudomonadati</taxon>
        <taxon>Bacteroidota</taxon>
        <taxon>Flavobacteriia</taxon>
        <taxon>Flavobacteriales</taxon>
        <taxon>Flavobacteriaceae</taxon>
        <taxon>Imtechella</taxon>
    </lineage>
</organism>
<dbReference type="InterPro" id="IPR032808">
    <property type="entry name" value="DoxX"/>
</dbReference>
<dbReference type="PANTHER" id="PTHR33452">
    <property type="entry name" value="OXIDOREDUCTASE CATD-RELATED"/>
    <property type="match status" value="1"/>
</dbReference>
<evidence type="ECO:0000256" key="1">
    <source>
        <dbReference type="ARBA" id="ARBA00004651"/>
    </source>
</evidence>
<keyword evidence="9" id="KW-1185">Reference proteome</keyword>
<dbReference type="Proteomes" id="UP000005938">
    <property type="component" value="Unassembled WGS sequence"/>
</dbReference>
<dbReference type="eggNOG" id="COG2259">
    <property type="taxonomic scope" value="Bacteria"/>
</dbReference>
<dbReference type="InterPro" id="IPR051907">
    <property type="entry name" value="DoxX-like_oxidoreductase"/>
</dbReference>
<protein>
    <recommendedName>
        <fullName evidence="10">DoxX family protein</fullName>
    </recommendedName>
</protein>
<feature type="transmembrane region" description="Helical" evidence="7">
    <location>
        <begin position="52"/>
        <end position="70"/>
    </location>
</feature>
<keyword evidence="4 7" id="KW-0812">Transmembrane</keyword>
<evidence type="ECO:0000256" key="2">
    <source>
        <dbReference type="ARBA" id="ARBA00006679"/>
    </source>
</evidence>
<gene>
    <name evidence="8" type="ORF">W5A_07667</name>
</gene>
<dbReference type="Pfam" id="PF07681">
    <property type="entry name" value="DoxX"/>
    <property type="match status" value="1"/>
</dbReference>
<evidence type="ECO:0000256" key="3">
    <source>
        <dbReference type="ARBA" id="ARBA00022475"/>
    </source>
</evidence>
<feature type="transmembrane region" description="Helical" evidence="7">
    <location>
        <begin position="77"/>
        <end position="94"/>
    </location>
</feature>
<comment type="similarity">
    <text evidence="2">Belongs to the DoxX family.</text>
</comment>
<sequence>KKKAMNTPYHLGLALLRVGTSALMLTHGYGKFMKLFSGEEIQFMNFLGLGPTISLGLTALGEFIIPIIIIVGFKTRLMAIFPAITMFVAAFVAHAGDPLSQKEMSLLYLIMFTSIALLGGGKFSLDGVLQKNK</sequence>
<feature type="non-terminal residue" evidence="8">
    <location>
        <position position="1"/>
    </location>
</feature>
<evidence type="ECO:0000256" key="6">
    <source>
        <dbReference type="ARBA" id="ARBA00023136"/>
    </source>
</evidence>
<keyword evidence="5 7" id="KW-1133">Transmembrane helix</keyword>
<dbReference type="AlphaFoldDB" id="I0WE24"/>
<evidence type="ECO:0000313" key="8">
    <source>
        <dbReference type="EMBL" id="EID74640.1"/>
    </source>
</evidence>
<evidence type="ECO:0000313" key="9">
    <source>
        <dbReference type="Proteomes" id="UP000005938"/>
    </source>
</evidence>
<proteinExistence type="inferred from homology"/>
<evidence type="ECO:0000256" key="4">
    <source>
        <dbReference type="ARBA" id="ARBA00022692"/>
    </source>
</evidence>
<reference evidence="8 9" key="1">
    <citation type="journal article" date="2012" name="J. Bacteriol.">
        <title>Genome Sequence of the Halotolerant Bacterium Imtechella halotolerans K1T.</title>
        <authorList>
            <person name="Kumar S."/>
            <person name="Vikram S."/>
            <person name="Subramanian S."/>
            <person name="Raghava G.P."/>
            <person name="Pinnaka A.K."/>
        </authorList>
    </citation>
    <scope>NUCLEOTIDE SEQUENCE [LARGE SCALE GENOMIC DNA]</scope>
    <source>
        <strain evidence="8 9">K1</strain>
    </source>
</reference>
<dbReference type="EMBL" id="AJJU01000009">
    <property type="protein sequence ID" value="EID74640.1"/>
    <property type="molecule type" value="Genomic_DNA"/>
</dbReference>
<dbReference type="RefSeq" id="WP_008239136.1">
    <property type="nucleotide sequence ID" value="NZ_AJJU01000009.1"/>
</dbReference>